<comment type="caution">
    <text evidence="1">The sequence shown here is derived from an EMBL/GenBank/DDBJ whole genome shotgun (WGS) entry which is preliminary data.</text>
</comment>
<keyword evidence="2" id="KW-1185">Reference proteome</keyword>
<accession>A0A3M7QYV9</accession>
<dbReference type="Proteomes" id="UP000276133">
    <property type="component" value="Unassembled WGS sequence"/>
</dbReference>
<proteinExistence type="predicted"/>
<evidence type="ECO:0000313" key="2">
    <source>
        <dbReference type="Proteomes" id="UP000276133"/>
    </source>
</evidence>
<dbReference type="EMBL" id="REGN01004791">
    <property type="protein sequence ID" value="RNA16155.1"/>
    <property type="molecule type" value="Genomic_DNA"/>
</dbReference>
<organism evidence="1 2">
    <name type="scientific">Brachionus plicatilis</name>
    <name type="common">Marine rotifer</name>
    <name type="synonym">Brachionus muelleri</name>
    <dbReference type="NCBI Taxonomy" id="10195"/>
    <lineage>
        <taxon>Eukaryota</taxon>
        <taxon>Metazoa</taxon>
        <taxon>Spiralia</taxon>
        <taxon>Gnathifera</taxon>
        <taxon>Rotifera</taxon>
        <taxon>Eurotatoria</taxon>
        <taxon>Monogononta</taxon>
        <taxon>Pseudotrocha</taxon>
        <taxon>Ploima</taxon>
        <taxon>Brachionidae</taxon>
        <taxon>Brachionus</taxon>
    </lineage>
</organism>
<reference evidence="1 2" key="1">
    <citation type="journal article" date="2018" name="Sci. Rep.">
        <title>Genomic signatures of local adaptation to the degree of environmental predictability in rotifers.</title>
        <authorList>
            <person name="Franch-Gras L."/>
            <person name="Hahn C."/>
            <person name="Garcia-Roger E.M."/>
            <person name="Carmona M.J."/>
            <person name="Serra M."/>
            <person name="Gomez A."/>
        </authorList>
    </citation>
    <scope>NUCLEOTIDE SEQUENCE [LARGE SCALE GENOMIC DNA]</scope>
    <source>
        <strain evidence="1">HYR1</strain>
    </source>
</reference>
<gene>
    <name evidence="1" type="ORF">BpHYR1_051651</name>
</gene>
<name>A0A3M7QYV9_BRAPC</name>
<evidence type="ECO:0000313" key="1">
    <source>
        <dbReference type="EMBL" id="RNA16155.1"/>
    </source>
</evidence>
<dbReference type="AlphaFoldDB" id="A0A3M7QYV9"/>
<protein>
    <submittedName>
        <fullName evidence="1">Uncharacterized protein</fullName>
    </submittedName>
</protein>
<sequence>MIDQNSLKKRNQEIEANHIIIVKKISFENFKYNHAINSTIEIKKSCFLFFNFTAQLFRKKFCFWSLEAWSESFSKIKKSLVINLMSPSFEPDLILFIKSFKQLILIQNTKYEKYDKLECVILKKTIKK</sequence>